<reference evidence="2" key="1">
    <citation type="journal article" date="2011" name="Nature">
        <title>Genome sequence and analysis of the tuber crop potato.</title>
        <authorList>
            <consortium name="The Potato Genome Sequencing Consortium"/>
        </authorList>
    </citation>
    <scope>NUCLEOTIDE SEQUENCE [LARGE SCALE GENOMIC DNA]</scope>
    <source>
        <strain evidence="2">cv. DM1-3 516 R44</strain>
    </source>
</reference>
<dbReference type="Gramene" id="PGSC0003DMT400094834">
    <property type="protein sequence ID" value="PGSC0003DMT400094834"/>
    <property type="gene ID" value="PGSC0003DMG400044405"/>
</dbReference>
<sequence>MNWLIQKRHCSLEDLSRVWYCMVPLCKKTPCVVHRLNLALKSGDRFDIDETTNDLTELSIDEPQIEGVIFEEEFEDLEEVEEDVEEIANLIK</sequence>
<dbReference type="AlphaFoldDB" id="M1DUZ6"/>
<dbReference type="EnsemblPlants" id="PGSC0003DMT400094834">
    <property type="protein sequence ID" value="PGSC0003DMT400094834"/>
    <property type="gene ID" value="PGSC0003DMG400044405"/>
</dbReference>
<evidence type="ECO:0000313" key="2">
    <source>
        <dbReference type="Proteomes" id="UP000011115"/>
    </source>
</evidence>
<reference evidence="1" key="2">
    <citation type="submission" date="2015-06" db="UniProtKB">
        <authorList>
            <consortium name="EnsemblPlants"/>
        </authorList>
    </citation>
    <scope>IDENTIFICATION</scope>
    <source>
        <strain evidence="1">DM1-3 516 R44</strain>
    </source>
</reference>
<organism evidence="1 2">
    <name type="scientific">Solanum tuberosum</name>
    <name type="common">Potato</name>
    <dbReference type="NCBI Taxonomy" id="4113"/>
    <lineage>
        <taxon>Eukaryota</taxon>
        <taxon>Viridiplantae</taxon>
        <taxon>Streptophyta</taxon>
        <taxon>Embryophyta</taxon>
        <taxon>Tracheophyta</taxon>
        <taxon>Spermatophyta</taxon>
        <taxon>Magnoliopsida</taxon>
        <taxon>eudicotyledons</taxon>
        <taxon>Gunneridae</taxon>
        <taxon>Pentapetalae</taxon>
        <taxon>asterids</taxon>
        <taxon>lamiids</taxon>
        <taxon>Solanales</taxon>
        <taxon>Solanaceae</taxon>
        <taxon>Solanoideae</taxon>
        <taxon>Solaneae</taxon>
        <taxon>Solanum</taxon>
    </lineage>
</organism>
<dbReference type="Proteomes" id="UP000011115">
    <property type="component" value="Unassembled WGS sequence"/>
</dbReference>
<dbReference type="InParanoid" id="M1DUZ6"/>
<keyword evidence="2" id="KW-1185">Reference proteome</keyword>
<accession>M1DUZ6</accession>
<protein>
    <submittedName>
        <fullName evidence="1">Uncharacterized protein</fullName>
    </submittedName>
</protein>
<name>M1DUZ6_SOLTU</name>
<dbReference type="HOGENOM" id="CLU_2417475_0_0_1"/>
<dbReference type="PaxDb" id="4113-PGSC0003DMT400094834"/>
<proteinExistence type="predicted"/>
<evidence type="ECO:0000313" key="1">
    <source>
        <dbReference type="EnsemblPlants" id="PGSC0003DMT400094834"/>
    </source>
</evidence>
<dbReference type="STRING" id="4113.M1DUZ6"/>